<keyword evidence="3" id="KW-1185">Reference proteome</keyword>
<dbReference type="SMART" id="SM00028">
    <property type="entry name" value="TPR"/>
    <property type="match status" value="5"/>
</dbReference>
<dbReference type="Gene3D" id="3.40.50.300">
    <property type="entry name" value="P-loop containing nucleotide triphosphate hydrolases"/>
    <property type="match status" value="1"/>
</dbReference>
<evidence type="ECO:0000313" key="2">
    <source>
        <dbReference type="EMBL" id="AIE84025.1"/>
    </source>
</evidence>
<dbReference type="InterPro" id="IPR019734">
    <property type="entry name" value="TPR_rpt"/>
</dbReference>
<gene>
    <name evidence="2" type="ORF">OP10G_0657</name>
</gene>
<dbReference type="HOGENOM" id="CLU_313258_0_0_0"/>
<dbReference type="GO" id="GO:0006355">
    <property type="term" value="P:regulation of DNA-templated transcription"/>
    <property type="evidence" value="ECO:0007669"/>
    <property type="project" value="InterPro"/>
</dbReference>
<proteinExistence type="predicted"/>
<dbReference type="Pfam" id="PF03704">
    <property type="entry name" value="BTAD"/>
    <property type="match status" value="1"/>
</dbReference>
<dbReference type="SUPFAM" id="SSF52540">
    <property type="entry name" value="P-loop containing nucleoside triphosphate hydrolases"/>
    <property type="match status" value="1"/>
</dbReference>
<dbReference type="InterPro" id="IPR005158">
    <property type="entry name" value="BTAD"/>
</dbReference>
<dbReference type="PANTHER" id="PTHR47691:SF3">
    <property type="entry name" value="HTH-TYPE TRANSCRIPTIONAL REGULATOR RV0890C-RELATED"/>
    <property type="match status" value="1"/>
</dbReference>
<dbReference type="Proteomes" id="UP000027982">
    <property type="component" value="Chromosome"/>
</dbReference>
<dbReference type="eggNOG" id="COG3629">
    <property type="taxonomic scope" value="Bacteria"/>
</dbReference>
<evidence type="ECO:0000259" key="1">
    <source>
        <dbReference type="SMART" id="SM01043"/>
    </source>
</evidence>
<dbReference type="Pfam" id="PF13424">
    <property type="entry name" value="TPR_12"/>
    <property type="match status" value="1"/>
</dbReference>
<dbReference type="AlphaFoldDB" id="A0A068NMP2"/>
<dbReference type="EMBL" id="CP007139">
    <property type="protein sequence ID" value="AIE84025.1"/>
    <property type="molecule type" value="Genomic_DNA"/>
</dbReference>
<feature type="domain" description="Bacterial transcriptional activator" evidence="1">
    <location>
        <begin position="89"/>
        <end position="231"/>
    </location>
</feature>
<evidence type="ECO:0000313" key="3">
    <source>
        <dbReference type="Proteomes" id="UP000027982"/>
    </source>
</evidence>
<dbReference type="eggNOG" id="COG3903">
    <property type="taxonomic scope" value="Bacteria"/>
</dbReference>
<dbReference type="SMART" id="SM01043">
    <property type="entry name" value="BTAD"/>
    <property type="match status" value="1"/>
</dbReference>
<accession>A0A068NMP2</accession>
<dbReference type="InterPro" id="IPR036388">
    <property type="entry name" value="WH-like_DNA-bd_sf"/>
</dbReference>
<organism evidence="2 3">
    <name type="scientific">Fimbriimonas ginsengisoli Gsoil 348</name>
    <dbReference type="NCBI Taxonomy" id="661478"/>
    <lineage>
        <taxon>Bacteria</taxon>
        <taxon>Bacillati</taxon>
        <taxon>Armatimonadota</taxon>
        <taxon>Fimbriimonadia</taxon>
        <taxon>Fimbriimonadales</taxon>
        <taxon>Fimbriimonadaceae</taxon>
        <taxon>Fimbriimonas</taxon>
    </lineage>
</organism>
<reference evidence="2 3" key="1">
    <citation type="journal article" date="2014" name="PLoS ONE">
        <title>The first complete genome sequence of the class fimbriimonadia in the phylum armatimonadetes.</title>
        <authorList>
            <person name="Hu Z.Y."/>
            <person name="Wang Y.Z."/>
            <person name="Im W.T."/>
            <person name="Wang S.Y."/>
            <person name="Zhao G.P."/>
            <person name="Zheng H.J."/>
            <person name="Quan Z.X."/>
        </authorList>
    </citation>
    <scope>NUCLEOTIDE SEQUENCE [LARGE SCALE GENOMIC DNA]</scope>
    <source>
        <strain evidence="2">Gsoil 348</strain>
    </source>
</reference>
<dbReference type="PANTHER" id="PTHR47691">
    <property type="entry name" value="REGULATOR-RELATED"/>
    <property type="match status" value="1"/>
</dbReference>
<dbReference type="KEGG" id="fgi:OP10G_0657"/>
<dbReference type="InterPro" id="IPR016032">
    <property type="entry name" value="Sig_transdc_resp-reg_C-effctor"/>
</dbReference>
<dbReference type="SUPFAM" id="SSF46894">
    <property type="entry name" value="C-terminal effector domain of the bipartite response regulators"/>
    <property type="match status" value="1"/>
</dbReference>
<dbReference type="InterPro" id="IPR027417">
    <property type="entry name" value="P-loop_NTPase"/>
</dbReference>
<dbReference type="PRINTS" id="PR00364">
    <property type="entry name" value="DISEASERSIST"/>
</dbReference>
<dbReference type="STRING" id="661478.OP10G_0657"/>
<name>A0A068NMP2_FIMGI</name>
<dbReference type="Gene3D" id="1.10.10.10">
    <property type="entry name" value="Winged helix-like DNA-binding domain superfamily/Winged helix DNA-binding domain"/>
    <property type="match status" value="1"/>
</dbReference>
<dbReference type="Gene3D" id="1.25.40.10">
    <property type="entry name" value="Tetratricopeptide repeat domain"/>
    <property type="match status" value="3"/>
</dbReference>
<sequence>MTPFKLRILGRFLLESDGSEVHLSRPAQQVTALLALAGGTPVSREVLASKVWAEAPPERSRFYLRRILLELRACSAGPAFVFDGDSLTLDQGAVHCALTSLLRKIKRSREPLALTDDEREQIALPLLQGLHGTWLEDARMELSATLAHGLLTASHQRMADRLPDDAIDFLEIAISIEPYNEQLWRALFRAMAGAGNQAQIPSAFKSLRRRLAWDLDLAPSPETDSLVEAILKAPSFRPLSLNGKQLPYTGEPFVGRTDAVATLDSLRNKRAVTIVGVGGMGKTRLASHVAEQREGKVFWFSMGGDSSKSLSAIVAETMGTAVAESTILERLKPLSALLVIDNAESASSEDRRFITAILDACPGVTILATSRELLGIAEEHPFHIQPVRLEAVDPTQPSDAFELLSAYLPKGIAFLDSKVITVIEEICDFLGGVPLALKLAAHKLQGLSPQSVLSGLRQDVSLIDGTRGNHAKSIQAAYEWSFSRLRPGAQRLFSTLSPLEFAWSSDIVSALGFELSDFEELVLSGLVTTNREGLFRSVNPLRQLALRRLDDNLESARNVIDLLVAYFEAKARDVEPPSRALESGIRFSAERLLMRESEVDLRRGRKLAEALVAICESRGDYAIAAKWLDEFVLGRASASDSEMASLLLSRGRCASELYDLSDASKFFERGLAVVSNSDAVTGLEFEFRLEFSRALANQESWARAEQEASLALEIANRLDNPILAARVMERQAYVAGEQRDFETARRLLDECLRIFAMSGDSERLLSTRETLAVMLMNEDRRDEAEQVLRDCDSHRLRAGQDQMRHWILNSLGDIAVRRGDYTSAIAYADEALSILCSQGHGHKRVYALQNQAWAYAGLGDHPKAIELLEEVVAITSLTGMDTSTVHNLTRLVEIYESRGDLFAARAYLARAEQILSRVKSDSLFQRCNELRQRLS</sequence>
<protein>
    <submittedName>
        <fullName evidence="2">Transcriptional activator</fullName>
    </submittedName>
</protein>
<dbReference type="GO" id="GO:0003677">
    <property type="term" value="F:DNA binding"/>
    <property type="evidence" value="ECO:0007669"/>
    <property type="project" value="InterPro"/>
</dbReference>
<dbReference type="InterPro" id="IPR011990">
    <property type="entry name" value="TPR-like_helical_dom_sf"/>
</dbReference>
<dbReference type="SUPFAM" id="SSF48452">
    <property type="entry name" value="TPR-like"/>
    <property type="match status" value="2"/>
</dbReference>